<proteinExistence type="predicted"/>
<feature type="domain" description="DUF1722" evidence="1">
    <location>
        <begin position="195"/>
        <end position="311"/>
    </location>
</feature>
<sequence>MEAPNPSLEAWPRPRLVVSACLGFAAVRYSGELIPDKVVAALKAHVDFVPVCPEVEIGLGVPRPTVRLVRGEDGPRMVQPKTGEDLTERMRAFSRAFLSGLGEVEGFILKNRSPTCALKDAKVYAYADQGGAVGHGPGLFAQAVMAAFPLLPKEDEGRLTSARVRAQFFTRIFGLARLRRLGDLGELMAFHARYKLLLMAYSQKETRALGRLLGEARGKAFREVLRAYEEGFLRATEKPYRLGAMADALLHAFGYFKKGLNAREKAHFLDLLLDFREERAPLEAPLALLHSWALRFGQEYIEAQALLMPYPKPLMDLKSS</sequence>
<evidence type="ECO:0000313" key="3">
    <source>
        <dbReference type="Proteomes" id="UP000037685"/>
    </source>
</evidence>
<dbReference type="InterPro" id="IPR007553">
    <property type="entry name" value="2-thiour_desulf"/>
</dbReference>
<comment type="caution">
    <text evidence="2">The sequence shown here is derived from an EMBL/GenBank/DDBJ whole genome shotgun (WGS) entry which is preliminary data.</text>
</comment>
<dbReference type="InterPro" id="IPR017087">
    <property type="entry name" value="UCP037004"/>
</dbReference>
<dbReference type="PANTHER" id="PTHR30087">
    <property type="entry name" value="INNER MEMBRANE PROTEIN"/>
    <property type="match status" value="1"/>
</dbReference>
<gene>
    <name evidence="2" type="ORF">BVI061214_01640</name>
</gene>
<dbReference type="Pfam" id="PF08349">
    <property type="entry name" value="DUF1722"/>
    <property type="match status" value="1"/>
</dbReference>
<dbReference type="RefSeq" id="WP_053768014.1">
    <property type="nucleotide sequence ID" value="NZ_LHCI01000106.1"/>
</dbReference>
<protein>
    <recommendedName>
        <fullName evidence="1">DUF1722 domain-containing protein</fullName>
    </recommendedName>
</protein>
<dbReference type="AlphaFoldDB" id="A0A0M9AEM0"/>
<evidence type="ECO:0000259" key="1">
    <source>
        <dbReference type="Pfam" id="PF08349"/>
    </source>
</evidence>
<name>A0A0M9AEM0_THEAQ</name>
<dbReference type="PATRIC" id="fig|271.14.peg.1712"/>
<dbReference type="EMBL" id="LHCI01000106">
    <property type="protein sequence ID" value="KOX90449.1"/>
    <property type="molecule type" value="Genomic_DNA"/>
</dbReference>
<dbReference type="InterPro" id="IPR013560">
    <property type="entry name" value="DUF1722"/>
</dbReference>
<dbReference type="Pfam" id="PF04463">
    <property type="entry name" value="2-thiour_desulf"/>
    <property type="match status" value="1"/>
</dbReference>
<reference evidence="3" key="1">
    <citation type="submission" date="2015-07" db="EMBL/GenBank/DDBJ databases">
        <authorList>
            <person name="Zylicz-Stachula A."/>
            <person name="Jezewska-Frackowiak J."/>
            <person name="Czajkowska E."/>
            <person name="Skowron P.M."/>
        </authorList>
    </citation>
    <scope>NUCLEOTIDE SEQUENCE [LARGE SCALE GENOMIC DNA]</scope>
    <source>
        <strain evidence="3">ATCC 25104 / DSM 625 / JCM 10724 / NBRC 103206 / NCIMB 11243 / YT-1</strain>
    </source>
</reference>
<accession>A0A0M9AEM0</accession>
<dbReference type="Proteomes" id="UP000037685">
    <property type="component" value="Unassembled WGS sequence"/>
</dbReference>
<dbReference type="PANTHER" id="PTHR30087:SF0">
    <property type="entry name" value="INNER MEMBRANE PROTEIN"/>
    <property type="match status" value="1"/>
</dbReference>
<evidence type="ECO:0000313" key="2">
    <source>
        <dbReference type="EMBL" id="KOX90449.1"/>
    </source>
</evidence>
<dbReference type="PIRSF" id="PIRSF037004">
    <property type="entry name" value="UCP037004"/>
    <property type="match status" value="1"/>
</dbReference>
<organism evidence="2 3">
    <name type="scientific">Thermus aquaticus</name>
    <dbReference type="NCBI Taxonomy" id="271"/>
    <lineage>
        <taxon>Bacteria</taxon>
        <taxon>Thermotogati</taxon>
        <taxon>Deinococcota</taxon>
        <taxon>Deinococci</taxon>
        <taxon>Thermales</taxon>
        <taxon>Thermaceae</taxon>
        <taxon>Thermus</taxon>
    </lineage>
</organism>